<comment type="function">
    <text evidence="4">Required for flagellar hook formation. May act as a scaffolding protein.</text>
</comment>
<protein>
    <recommendedName>
        <fullName evidence="2">Basal-body rod modification protein FlgD</fullName>
    </recommendedName>
</protein>
<name>A0A9J7BKE7_9BACT</name>
<keyword evidence="7" id="KW-1185">Reference proteome</keyword>
<evidence type="ECO:0000256" key="1">
    <source>
        <dbReference type="ARBA" id="ARBA00010577"/>
    </source>
</evidence>
<dbReference type="Pfam" id="PF03963">
    <property type="entry name" value="FlgD"/>
    <property type="match status" value="1"/>
</dbReference>
<feature type="compositionally biased region" description="Polar residues" evidence="5">
    <location>
        <begin position="28"/>
        <end position="38"/>
    </location>
</feature>
<dbReference type="GO" id="GO:0044781">
    <property type="term" value="P:bacterial-type flagellum organization"/>
    <property type="evidence" value="ECO:0007669"/>
    <property type="project" value="UniProtKB-KW"/>
</dbReference>
<evidence type="ECO:0000313" key="7">
    <source>
        <dbReference type="Proteomes" id="UP001059380"/>
    </source>
</evidence>
<evidence type="ECO:0000256" key="3">
    <source>
        <dbReference type="ARBA" id="ARBA00022795"/>
    </source>
</evidence>
<feature type="region of interest" description="Disordered" evidence="5">
    <location>
        <begin position="18"/>
        <end position="38"/>
    </location>
</feature>
<reference evidence="6" key="1">
    <citation type="submission" date="2021-04" db="EMBL/GenBank/DDBJ databases">
        <title>Phylogenetic analysis of Acidobacteriaceae.</title>
        <authorList>
            <person name="Qiu L."/>
            <person name="Zhang Q."/>
        </authorList>
    </citation>
    <scope>NUCLEOTIDE SEQUENCE</scope>
    <source>
        <strain evidence="6">DSM 25168</strain>
    </source>
</reference>
<comment type="similarity">
    <text evidence="1">Belongs to the FlgD family.</text>
</comment>
<gene>
    <name evidence="6" type="ORF">MOP44_21510</name>
</gene>
<evidence type="ECO:0000256" key="5">
    <source>
        <dbReference type="SAM" id="MobiDB-lite"/>
    </source>
</evidence>
<dbReference type="RefSeq" id="WP_260792469.1">
    <property type="nucleotide sequence ID" value="NZ_CP093313.1"/>
</dbReference>
<dbReference type="KEGG" id="orp:MOP44_21510"/>
<dbReference type="Proteomes" id="UP001059380">
    <property type="component" value="Chromosome"/>
</dbReference>
<keyword evidence="3" id="KW-1005">Bacterial flagellum biogenesis</keyword>
<dbReference type="AlphaFoldDB" id="A0A9J7BKE7"/>
<evidence type="ECO:0000313" key="6">
    <source>
        <dbReference type="EMBL" id="UWZ83135.1"/>
    </source>
</evidence>
<accession>A0A9J7BKE7</accession>
<sequence>MTTTTGIWNTANAQGASAVNAKPMADSGGNSNDTSPSSTISANDFLTLLVTEMKNQDPTSANDPNQYINQLVSVNSLQQLIQINETLAVGLFGGNQPSSSSTSFAQVGLDSHRAGTVPSSDKSFSLAGASHSIRETPGNLGIPETNPAAVTIAQALSGKHI</sequence>
<dbReference type="EMBL" id="CP093313">
    <property type="protein sequence ID" value="UWZ83135.1"/>
    <property type="molecule type" value="Genomic_DNA"/>
</dbReference>
<evidence type="ECO:0000256" key="4">
    <source>
        <dbReference type="ARBA" id="ARBA00024746"/>
    </source>
</evidence>
<dbReference type="InterPro" id="IPR005648">
    <property type="entry name" value="FlgD"/>
</dbReference>
<proteinExistence type="inferred from homology"/>
<evidence type="ECO:0000256" key="2">
    <source>
        <dbReference type="ARBA" id="ARBA00016013"/>
    </source>
</evidence>
<organism evidence="6 7">
    <name type="scientific">Occallatibacter riparius</name>
    <dbReference type="NCBI Taxonomy" id="1002689"/>
    <lineage>
        <taxon>Bacteria</taxon>
        <taxon>Pseudomonadati</taxon>
        <taxon>Acidobacteriota</taxon>
        <taxon>Terriglobia</taxon>
        <taxon>Terriglobales</taxon>
        <taxon>Acidobacteriaceae</taxon>
        <taxon>Occallatibacter</taxon>
    </lineage>
</organism>